<name>A0A0D7F2X2_RHOPL</name>
<dbReference type="AlphaFoldDB" id="A0A0D7F2X2"/>
<dbReference type="PATRIC" id="fig|1076.23.peg.6552"/>
<sequence>MVARPGTYQASNNAGELKPELHGRTDIKQFYAGLARAENIEPVPQGGSRLAPRTRHIGVIRNVLAPIAAASASSNLGPHTVGNVVIVQVNFSGAPLISAITCASLQSTITIGQILQFERFDGTDWHAFGAAFSCDPTGADRVVAMPPRTTVQARAVRLRMISAPPATISFATTGCVASYETDALSAVKLRPFTFAIDQSYVSVYTNGVTDFYRGNNFSGMATTGIVQSQLALLDVQQRFDTVLAFHEDIIPRRIKRNGADNEWISDTIPLIAIPSVDLGGTYTNAVVDVWQIYLRFPKSTEDDFASGVGIYLSISVNGEETSAAGLPTGPDWVSFVAALKAFIEALPSVEPGITLTEDHSVDGSATLNLSFTGAGNVGNRFAVTAQVVNTNSAAATTVHSVLGSPGGEPIISVGRGWPACANYYQERLILGGFKAKRGAWMASVSGEYFTFNTEQVAASGGILVNLDTDGAERIQHIARSRHLLFFTSDAEYFVADRALSRAVVPTVVNTSRNGSAPGIPIVDADGQLIYISRNNALIYSASYNDVSQAYISEPISLLASHIASDIADMAIQKASTATDAARLWMPRNDGTATLGIMLRNQDVVAFTRWTTDGKVKAVCVDGTNQTYLAVERQVGGAAQLHLERAELGLLFDGTIEQSFDEAVTHIPNLGPHDGSEVWAQADGYIVGPFTVADSAITLAVAATHVLVGRWTPPRARTLPLPSEVAERIVVKKPKRVHTVRLDLVDTSSVAIGANGFAAKNVGLARAGDQIDAPQAAISRTIVVSGLSGFTDDGQVEITQTKPGTLAWRGLTIEATR</sequence>
<dbReference type="RefSeq" id="WP_044406296.1">
    <property type="nucleotide sequence ID" value="NZ_JXXE01000085.1"/>
</dbReference>
<protein>
    <submittedName>
        <fullName evidence="1">Uncharacterized protein</fullName>
    </submittedName>
</protein>
<gene>
    <name evidence="1" type="ORF">OO17_04615</name>
</gene>
<dbReference type="EMBL" id="JXXE01000085">
    <property type="protein sequence ID" value="KIZ47394.1"/>
    <property type="molecule type" value="Genomic_DNA"/>
</dbReference>
<proteinExistence type="predicted"/>
<evidence type="ECO:0000313" key="2">
    <source>
        <dbReference type="Proteomes" id="UP000032515"/>
    </source>
</evidence>
<accession>A0A0D7F2X2</accession>
<dbReference type="Proteomes" id="UP000032515">
    <property type="component" value="Unassembled WGS sequence"/>
</dbReference>
<dbReference type="OrthoDB" id="5438497at2"/>
<organism evidence="1 2">
    <name type="scientific">Rhodopseudomonas palustris</name>
    <dbReference type="NCBI Taxonomy" id="1076"/>
    <lineage>
        <taxon>Bacteria</taxon>
        <taxon>Pseudomonadati</taxon>
        <taxon>Pseudomonadota</taxon>
        <taxon>Alphaproteobacteria</taxon>
        <taxon>Hyphomicrobiales</taxon>
        <taxon>Nitrobacteraceae</taxon>
        <taxon>Rhodopseudomonas</taxon>
    </lineage>
</organism>
<evidence type="ECO:0000313" key="1">
    <source>
        <dbReference type="EMBL" id="KIZ47394.1"/>
    </source>
</evidence>
<comment type="caution">
    <text evidence="1">The sequence shown here is derived from an EMBL/GenBank/DDBJ whole genome shotgun (WGS) entry which is preliminary data.</text>
</comment>
<reference evidence="1 2" key="1">
    <citation type="submission" date="2014-11" db="EMBL/GenBank/DDBJ databases">
        <title>Genomics and ecophysiology of heterotrophic nitrogen fixing bacteria isolated from estuarine surface water.</title>
        <authorList>
            <person name="Bentzon-Tilia M."/>
            <person name="Severin I."/>
            <person name="Hansen L.H."/>
            <person name="Riemann L."/>
        </authorList>
    </citation>
    <scope>NUCLEOTIDE SEQUENCE [LARGE SCALE GENOMIC DNA]</scope>
    <source>
        <strain evidence="1 2">BAL398</strain>
    </source>
</reference>